<feature type="transmembrane region" description="Helical" evidence="2">
    <location>
        <begin position="33"/>
        <end position="54"/>
    </location>
</feature>
<comment type="caution">
    <text evidence="4">The sequence shown here is derived from an EMBL/GenBank/DDBJ whole genome shotgun (WGS) entry which is preliminary data.</text>
</comment>
<evidence type="ECO:0000313" key="4">
    <source>
        <dbReference type="EMBL" id="MBE9374578.1"/>
    </source>
</evidence>
<gene>
    <name evidence="4" type="ORF">IQ251_08965</name>
</gene>
<organism evidence="4 5">
    <name type="scientific">Saccharopolyspora montiporae</name>
    <dbReference type="NCBI Taxonomy" id="2781240"/>
    <lineage>
        <taxon>Bacteria</taxon>
        <taxon>Bacillati</taxon>
        <taxon>Actinomycetota</taxon>
        <taxon>Actinomycetes</taxon>
        <taxon>Pseudonocardiales</taxon>
        <taxon>Pseudonocardiaceae</taxon>
        <taxon>Saccharopolyspora</taxon>
    </lineage>
</organism>
<feature type="region of interest" description="Disordered" evidence="1">
    <location>
        <begin position="129"/>
        <end position="152"/>
    </location>
</feature>
<feature type="region of interest" description="Disordered" evidence="1">
    <location>
        <begin position="62"/>
        <end position="83"/>
    </location>
</feature>
<dbReference type="NCBIfam" id="TIGR03943">
    <property type="entry name" value="TIGR03943 family putative permease subunit"/>
    <property type="match status" value="1"/>
</dbReference>
<sequence>MRRETQNLLLLLLGGALLKLALAGDHVRYVKDAQLPWLLGAGGVMMLLALLAIARDVRAGPTADAAGRDGETQHAAAPDAAAPDAAVDEACGTGVPGHAEGSRSTWMLLLPVFAIFLIAPPALGSDSVRREQAVAPPAPEESRFPPLPSGEAPELSMSEYVTRAVWGGDAELAQRPVRLRGFVVHPVPGETQLARMRISCCAADATAVRVDLTGPGARRIAEAPADAWFEVTGTARPGSAQESAGHVPEVRVSAAHPVPEPAETYEY</sequence>
<dbReference type="InterPro" id="IPR048447">
    <property type="entry name" value="DUF1980_C"/>
</dbReference>
<accession>A0A929BAK5</accession>
<protein>
    <submittedName>
        <fullName evidence="4">TIGR03943 family protein</fullName>
    </submittedName>
</protein>
<dbReference type="AlphaFoldDB" id="A0A929BAK5"/>
<name>A0A929BAK5_9PSEU</name>
<evidence type="ECO:0000259" key="3">
    <source>
        <dbReference type="Pfam" id="PF21537"/>
    </source>
</evidence>
<dbReference type="Pfam" id="PF21537">
    <property type="entry name" value="DUF1980_C"/>
    <property type="match status" value="1"/>
</dbReference>
<keyword evidence="2" id="KW-0812">Transmembrane</keyword>
<evidence type="ECO:0000256" key="2">
    <source>
        <dbReference type="SAM" id="Phobius"/>
    </source>
</evidence>
<dbReference type="InterPro" id="IPR015402">
    <property type="entry name" value="DUF1980"/>
</dbReference>
<keyword evidence="5" id="KW-1185">Reference proteome</keyword>
<feature type="domain" description="DUF1980" evidence="3">
    <location>
        <begin position="174"/>
        <end position="267"/>
    </location>
</feature>
<evidence type="ECO:0000313" key="5">
    <source>
        <dbReference type="Proteomes" id="UP000598360"/>
    </source>
</evidence>
<keyword evidence="2" id="KW-0472">Membrane</keyword>
<feature type="region of interest" description="Disordered" evidence="1">
    <location>
        <begin position="236"/>
        <end position="267"/>
    </location>
</feature>
<dbReference type="RefSeq" id="WP_193928021.1">
    <property type="nucleotide sequence ID" value="NZ_JADEYC010000014.1"/>
</dbReference>
<keyword evidence="2" id="KW-1133">Transmembrane helix</keyword>
<dbReference type="EMBL" id="JADEYC010000014">
    <property type="protein sequence ID" value="MBE9374578.1"/>
    <property type="molecule type" value="Genomic_DNA"/>
</dbReference>
<evidence type="ECO:0000256" key="1">
    <source>
        <dbReference type="SAM" id="MobiDB-lite"/>
    </source>
</evidence>
<proteinExistence type="predicted"/>
<dbReference type="Proteomes" id="UP000598360">
    <property type="component" value="Unassembled WGS sequence"/>
</dbReference>
<reference evidence="4" key="1">
    <citation type="submission" date="2020-10" db="EMBL/GenBank/DDBJ databases">
        <title>Diversity and distribution of actinomycetes associated with coral in the coast of Hainan.</title>
        <authorList>
            <person name="Li F."/>
        </authorList>
    </citation>
    <scope>NUCLEOTIDE SEQUENCE</scope>
    <source>
        <strain evidence="4">HNM0983</strain>
    </source>
</reference>